<dbReference type="InterPro" id="IPR007569">
    <property type="entry name" value="DUF559"/>
</dbReference>
<dbReference type="AlphaFoldDB" id="A0A543KV00"/>
<gene>
    <name evidence="2" type="ORF">FHX68_1634</name>
</gene>
<dbReference type="Proteomes" id="UP000319804">
    <property type="component" value="Unassembled WGS sequence"/>
</dbReference>
<evidence type="ECO:0000313" key="2">
    <source>
        <dbReference type="EMBL" id="TQM98914.1"/>
    </source>
</evidence>
<name>A0A543KV00_9MICO</name>
<proteinExistence type="predicted"/>
<evidence type="ECO:0000313" key="3">
    <source>
        <dbReference type="Proteomes" id="UP000319804"/>
    </source>
</evidence>
<organism evidence="2 3">
    <name type="scientific">Microbacterium lacticum</name>
    <dbReference type="NCBI Taxonomy" id="33885"/>
    <lineage>
        <taxon>Bacteria</taxon>
        <taxon>Bacillati</taxon>
        <taxon>Actinomycetota</taxon>
        <taxon>Actinomycetes</taxon>
        <taxon>Micrococcales</taxon>
        <taxon>Microbacteriaceae</taxon>
        <taxon>Microbacterium</taxon>
    </lineage>
</organism>
<reference evidence="2 3" key="1">
    <citation type="submission" date="2019-06" db="EMBL/GenBank/DDBJ databases">
        <title>Sequencing the genomes of 1000 actinobacteria strains.</title>
        <authorList>
            <person name="Klenk H.-P."/>
        </authorList>
    </citation>
    <scope>NUCLEOTIDE SEQUENCE [LARGE SCALE GENOMIC DNA]</scope>
    <source>
        <strain evidence="2 3">DSM 20427</strain>
    </source>
</reference>
<dbReference type="GO" id="GO:0051536">
    <property type="term" value="F:iron-sulfur cluster binding"/>
    <property type="evidence" value="ECO:0007669"/>
    <property type="project" value="InterPro"/>
</dbReference>
<dbReference type="Pfam" id="PF04480">
    <property type="entry name" value="DUF559"/>
    <property type="match status" value="1"/>
</dbReference>
<accession>A0A543KV00</accession>
<protein>
    <submittedName>
        <fullName evidence="2">Uncharacterized protein DUF559</fullName>
    </submittedName>
</protein>
<dbReference type="Gene3D" id="3.40.960.10">
    <property type="entry name" value="VSR Endonuclease"/>
    <property type="match status" value="1"/>
</dbReference>
<comment type="caution">
    <text evidence="2">The sequence shown here is derived from an EMBL/GenBank/DDBJ whole genome shotgun (WGS) entry which is preliminary data.</text>
</comment>
<sequence length="275" mass="30042">MDVSAWTAARGGVVRVSALMDAGASRHTIATARECGTLVRVTRGWVALPGADDLLVGAARRGVVLTCVTQAARLGLWVLASGPRPHVGASPHAGRAPTQEAVVHRHRPLVPRHPDHLVDPVENVLLTVAHCQPFEAGLAVWESALRQGLVSALTMRRLALPSCARRLLDAADVWSDSGLETLVLPRLRWMRLPLRRQVWIAGHRVDLLIGDRLVLQIDGAHHTGAQRDEDIAHDATLTLMGYHVIRVSYRHVVDDWASVQDTIMRAVAQGLHRAR</sequence>
<feature type="domain" description="DUF559" evidence="1">
    <location>
        <begin position="191"/>
        <end position="267"/>
    </location>
</feature>
<dbReference type="EMBL" id="VFPS01000002">
    <property type="protein sequence ID" value="TQM98914.1"/>
    <property type="molecule type" value="Genomic_DNA"/>
</dbReference>
<dbReference type="InterPro" id="IPR001041">
    <property type="entry name" value="2Fe-2S_ferredoxin-type"/>
</dbReference>
<evidence type="ECO:0000259" key="1">
    <source>
        <dbReference type="Pfam" id="PF04480"/>
    </source>
</evidence>
<keyword evidence="3" id="KW-1185">Reference proteome</keyword>
<dbReference type="RefSeq" id="WP_229661399.1">
    <property type="nucleotide sequence ID" value="NZ_BJNA01000012.1"/>
</dbReference>
<dbReference type="CDD" id="cd00207">
    <property type="entry name" value="fer2"/>
    <property type="match status" value="1"/>
</dbReference>